<dbReference type="EMBL" id="BJVJ01000073">
    <property type="protein sequence ID" value="GEL26062.1"/>
    <property type="molecule type" value="Genomic_DNA"/>
</dbReference>
<keyword evidence="3" id="KW-1185">Reference proteome</keyword>
<evidence type="ECO:0000313" key="3">
    <source>
        <dbReference type="Proteomes" id="UP000321685"/>
    </source>
</evidence>
<evidence type="ECO:0000256" key="1">
    <source>
        <dbReference type="SAM" id="MobiDB-lite"/>
    </source>
</evidence>
<accession>A0A511DMM6</accession>
<sequence length="212" mass="23460">MESPSTSSDANGRPVRGGILLAGPPAGGKRTVAFSLTTLRRQYAHVPALAADPHPSVDAEQVTRTHLDELHSWAQIFYDVTLDGVLYSYDRERLGRLREQGRLPIVCVENVEALAAFEAESTGWLPVLLWCPRDEAAKRSTHGWPVEEPDRRWSRRWERSTKGLLADPGRFTLTVRSDRLDAVEIARIVHLAAQAGSTNEHATSTPPAASHR</sequence>
<evidence type="ECO:0000313" key="2">
    <source>
        <dbReference type="EMBL" id="GEL26062.1"/>
    </source>
</evidence>
<comment type="caution">
    <text evidence="2">The sequence shown here is derived from an EMBL/GenBank/DDBJ whole genome shotgun (WGS) entry which is preliminary data.</text>
</comment>
<reference evidence="2 3" key="1">
    <citation type="submission" date="2019-07" db="EMBL/GenBank/DDBJ databases">
        <title>Whole genome shotgun sequence of Pseudonocardia sulfidoxydans NBRC 16205.</title>
        <authorList>
            <person name="Hosoyama A."/>
            <person name="Uohara A."/>
            <person name="Ohji S."/>
            <person name="Ichikawa N."/>
        </authorList>
    </citation>
    <scope>NUCLEOTIDE SEQUENCE [LARGE SCALE GENOMIC DNA]</scope>
    <source>
        <strain evidence="2 3">NBRC 16205</strain>
    </source>
</reference>
<protein>
    <submittedName>
        <fullName evidence="2">Uncharacterized protein</fullName>
    </submittedName>
</protein>
<dbReference type="InterPro" id="IPR027417">
    <property type="entry name" value="P-loop_NTPase"/>
</dbReference>
<feature type="region of interest" description="Disordered" evidence="1">
    <location>
        <begin position="1"/>
        <end position="21"/>
    </location>
</feature>
<proteinExistence type="predicted"/>
<dbReference type="Proteomes" id="UP000321685">
    <property type="component" value="Unassembled WGS sequence"/>
</dbReference>
<name>A0A511DMM6_9PSEU</name>
<dbReference type="SUPFAM" id="SSF52540">
    <property type="entry name" value="P-loop containing nucleoside triphosphate hydrolases"/>
    <property type="match status" value="1"/>
</dbReference>
<feature type="compositionally biased region" description="Polar residues" evidence="1">
    <location>
        <begin position="1"/>
        <end position="10"/>
    </location>
</feature>
<dbReference type="AlphaFoldDB" id="A0A511DMM6"/>
<organism evidence="2 3">
    <name type="scientific">Pseudonocardia sulfidoxydans NBRC 16205</name>
    <dbReference type="NCBI Taxonomy" id="1223511"/>
    <lineage>
        <taxon>Bacteria</taxon>
        <taxon>Bacillati</taxon>
        <taxon>Actinomycetota</taxon>
        <taxon>Actinomycetes</taxon>
        <taxon>Pseudonocardiales</taxon>
        <taxon>Pseudonocardiaceae</taxon>
        <taxon>Pseudonocardia</taxon>
    </lineage>
</organism>
<gene>
    <name evidence="2" type="ORF">PSU4_50160</name>
</gene>